<dbReference type="EMBL" id="AVOT02015232">
    <property type="protein sequence ID" value="MBW0499359.1"/>
    <property type="molecule type" value="Genomic_DNA"/>
</dbReference>
<name>A0A9Q3HE68_9BASI</name>
<evidence type="ECO:0000313" key="2">
    <source>
        <dbReference type="Proteomes" id="UP000765509"/>
    </source>
</evidence>
<dbReference type="Proteomes" id="UP000765509">
    <property type="component" value="Unassembled WGS sequence"/>
</dbReference>
<reference evidence="1" key="1">
    <citation type="submission" date="2021-03" db="EMBL/GenBank/DDBJ databases">
        <title>Draft genome sequence of rust myrtle Austropuccinia psidii MF-1, a brazilian biotype.</title>
        <authorList>
            <person name="Quecine M.C."/>
            <person name="Pachon D.M.R."/>
            <person name="Bonatelli M.L."/>
            <person name="Correr F.H."/>
            <person name="Franceschini L.M."/>
            <person name="Leite T.F."/>
            <person name="Margarido G.R.A."/>
            <person name="Almeida C.A."/>
            <person name="Ferrarezi J.A."/>
            <person name="Labate C.A."/>
        </authorList>
    </citation>
    <scope>NUCLEOTIDE SEQUENCE</scope>
    <source>
        <strain evidence="1">MF-1</strain>
    </source>
</reference>
<organism evidence="1 2">
    <name type="scientific">Austropuccinia psidii MF-1</name>
    <dbReference type="NCBI Taxonomy" id="1389203"/>
    <lineage>
        <taxon>Eukaryota</taxon>
        <taxon>Fungi</taxon>
        <taxon>Dikarya</taxon>
        <taxon>Basidiomycota</taxon>
        <taxon>Pucciniomycotina</taxon>
        <taxon>Pucciniomycetes</taxon>
        <taxon>Pucciniales</taxon>
        <taxon>Sphaerophragmiaceae</taxon>
        <taxon>Austropuccinia</taxon>
    </lineage>
</organism>
<comment type="caution">
    <text evidence="1">The sequence shown here is derived from an EMBL/GenBank/DDBJ whole genome shotgun (WGS) entry which is preliminary data.</text>
</comment>
<sequence>MLIIVPNETDTVSRDTTLTNNNYVSIPNTPGVQILEPVKPLPLSPPSKSLQIVNPVLPVHKGYLWIPEHELGTSQKILGNVGDPKNILNHHRQPKNHANLATHLTLDPKTYIQALKSPDGEEWMKAINLELKNIAKNQV</sequence>
<gene>
    <name evidence="1" type="ORF">O181_039074</name>
</gene>
<protein>
    <submittedName>
        <fullName evidence="1">Uncharacterized protein</fullName>
    </submittedName>
</protein>
<proteinExistence type="predicted"/>
<accession>A0A9Q3HE68</accession>
<keyword evidence="2" id="KW-1185">Reference proteome</keyword>
<dbReference type="AlphaFoldDB" id="A0A9Q3HE68"/>
<dbReference type="OrthoDB" id="2517917at2759"/>
<evidence type="ECO:0000313" key="1">
    <source>
        <dbReference type="EMBL" id="MBW0499359.1"/>
    </source>
</evidence>